<comment type="caution">
    <text evidence="4">The sequence shown here is derived from an EMBL/GenBank/DDBJ whole genome shotgun (WGS) entry which is preliminary data.</text>
</comment>
<dbReference type="Pfam" id="PF02738">
    <property type="entry name" value="MoCoBD_1"/>
    <property type="match status" value="1"/>
</dbReference>
<dbReference type="InterPro" id="IPR036856">
    <property type="entry name" value="Ald_Oxase/Xan_DH_a/b_sf"/>
</dbReference>
<dbReference type="InterPro" id="IPR016208">
    <property type="entry name" value="Ald_Oxase/xanthine_DH-like"/>
</dbReference>
<evidence type="ECO:0000256" key="2">
    <source>
        <dbReference type="ARBA" id="ARBA00023002"/>
    </source>
</evidence>
<dbReference type="SUPFAM" id="SSF56003">
    <property type="entry name" value="Molybdenum cofactor-binding domain"/>
    <property type="match status" value="1"/>
</dbReference>
<dbReference type="PANTHER" id="PTHR11908">
    <property type="entry name" value="XANTHINE DEHYDROGENASE"/>
    <property type="match status" value="1"/>
</dbReference>
<dbReference type="Pfam" id="PF20256">
    <property type="entry name" value="MoCoBD_2"/>
    <property type="match status" value="1"/>
</dbReference>
<evidence type="ECO:0000256" key="1">
    <source>
        <dbReference type="ARBA" id="ARBA00022505"/>
    </source>
</evidence>
<evidence type="ECO:0000259" key="3">
    <source>
        <dbReference type="SMART" id="SM01008"/>
    </source>
</evidence>
<proteinExistence type="predicted"/>
<dbReference type="Gene3D" id="3.90.1170.50">
    <property type="entry name" value="Aldehyde oxidase/xanthine dehydrogenase, a/b hammerhead"/>
    <property type="match status" value="1"/>
</dbReference>
<name>A0A8J7WFE0_9RHOB</name>
<dbReference type="GO" id="GO:0016491">
    <property type="term" value="F:oxidoreductase activity"/>
    <property type="evidence" value="ECO:0007669"/>
    <property type="project" value="UniProtKB-KW"/>
</dbReference>
<dbReference type="InterPro" id="IPR046867">
    <property type="entry name" value="AldOxase/xan_DH_MoCoBD2"/>
</dbReference>
<sequence length="783" mass="83683">MDYVREALFRHIGKPVARKEDKRLLTGKGRFTDDFNLPGQTYAAMVRSPHPHARILGIDASAALAAPGVLAVLTGVDVLADGLGPIPHNPLPKTNFDMKLSAPGGGAPFIGPHLLLPADKVRHVGEAVAVVVAESAAQAMDAAELVDVDYEELDFVIDALDAASGSCPSVVWDEVPDNVFVETHFGDREATDAAFARAAHVVEASFHIDRVTGVPMEPRAALAAFDAESGKYTLYAGSGGAVRQKNELAEVLGIEPKSLRVLSFDVGGNFGTRNRTYVEFGLTLWASRRVGRPVKYTATRSEAFLTDYQGRDLHTTVALAMDAEGRFLAMRADNLSNVGARCVSLSPLSKGSGLITGSYDIPAATLRSRAVFTNTMCTQAYRSSGRPEVTYAIERLVEIAAKQIGMDPIELRRRNMIAPDRMPYRNAVGQVYDSGTYETNMDQAMALFDWDGFAARREEATARGMLLGRGLANYVESSIGSPRERAEITVLPDGRIEVVIGTQPSGQGHETSFAQVVADMLGVPVETVTIIIGDTDVVSVGGGSHSGRSMRHAGTVMAMASSELLAEARRRAAEHFDVALDRIERDGDQYRVAGTNHTVGLFELAALPSGPLAVARTNEMHTPVFPNGTAICEVEIDPELCHVEITRYATIDDVGRCINPMIVHGQTHGGIAQGVGQAMWELCVTDPDSGQPLAGSFMDYGMPRADNLPSFDAEIAEVISPTNPLGIKAGGEGGTTPALATVTLAVLDALAPLGVTDIKMPLTPNTIWRAIGEARQQEKGVME</sequence>
<gene>
    <name evidence="4" type="ORF">KB874_09280</name>
</gene>
<dbReference type="SMART" id="SM01008">
    <property type="entry name" value="Ald_Xan_dh_C"/>
    <property type="match status" value="1"/>
</dbReference>
<dbReference type="Gene3D" id="3.30.365.10">
    <property type="entry name" value="Aldehyde oxidase/xanthine dehydrogenase, molybdopterin binding domain"/>
    <property type="match status" value="4"/>
</dbReference>
<dbReference type="Proteomes" id="UP000681356">
    <property type="component" value="Unassembled WGS sequence"/>
</dbReference>
<dbReference type="InterPro" id="IPR008274">
    <property type="entry name" value="AldOxase/xan_DH_MoCoBD1"/>
</dbReference>
<keyword evidence="2" id="KW-0560">Oxidoreductase</keyword>
<dbReference type="InterPro" id="IPR000674">
    <property type="entry name" value="Ald_Oxase/Xan_DH_a/b"/>
</dbReference>
<dbReference type="SUPFAM" id="SSF54665">
    <property type="entry name" value="CO dehydrogenase molybdoprotein N-domain-like"/>
    <property type="match status" value="1"/>
</dbReference>
<dbReference type="GO" id="GO:0005506">
    <property type="term" value="F:iron ion binding"/>
    <property type="evidence" value="ECO:0007669"/>
    <property type="project" value="InterPro"/>
</dbReference>
<evidence type="ECO:0000313" key="5">
    <source>
        <dbReference type="Proteomes" id="UP000681356"/>
    </source>
</evidence>
<dbReference type="PANTHER" id="PTHR11908:SF132">
    <property type="entry name" value="ALDEHYDE OXIDASE 1-RELATED"/>
    <property type="match status" value="1"/>
</dbReference>
<accession>A0A8J7WFE0</accession>
<dbReference type="Pfam" id="PF01315">
    <property type="entry name" value="Ald_Xan_dh_C"/>
    <property type="match status" value="1"/>
</dbReference>
<dbReference type="InterPro" id="IPR037165">
    <property type="entry name" value="AldOxase/xan_DH_Mopterin-bd_sf"/>
</dbReference>
<keyword evidence="5" id="KW-1185">Reference proteome</keyword>
<evidence type="ECO:0000313" key="4">
    <source>
        <dbReference type="EMBL" id="MBS0124328.1"/>
    </source>
</evidence>
<protein>
    <submittedName>
        <fullName evidence="4">Xanthine dehydrogenase family protein molybdopterin-binding subunit</fullName>
    </submittedName>
</protein>
<keyword evidence="1" id="KW-0500">Molybdenum</keyword>
<reference evidence="4" key="1">
    <citation type="submission" date="2021-04" db="EMBL/GenBank/DDBJ databases">
        <authorList>
            <person name="Yoon J."/>
        </authorList>
    </citation>
    <scope>NUCLEOTIDE SEQUENCE</scope>
    <source>
        <strain evidence="4">KMU-90</strain>
    </source>
</reference>
<feature type="domain" description="Aldehyde oxidase/xanthine dehydrogenase a/b hammerhead" evidence="3">
    <location>
        <begin position="26"/>
        <end position="154"/>
    </location>
</feature>
<dbReference type="AlphaFoldDB" id="A0A8J7WFE0"/>
<dbReference type="EMBL" id="JAGTUU010000003">
    <property type="protein sequence ID" value="MBS0124328.1"/>
    <property type="molecule type" value="Genomic_DNA"/>
</dbReference>
<organism evidence="4 5">
    <name type="scientific">Thetidibacter halocola</name>
    <dbReference type="NCBI Taxonomy" id="2827239"/>
    <lineage>
        <taxon>Bacteria</taxon>
        <taxon>Pseudomonadati</taxon>
        <taxon>Pseudomonadota</taxon>
        <taxon>Alphaproteobacteria</taxon>
        <taxon>Rhodobacterales</taxon>
        <taxon>Roseobacteraceae</taxon>
        <taxon>Thetidibacter</taxon>
    </lineage>
</organism>